<gene>
    <name evidence="1" type="ORF">MIMGU_mgv1a011489mg</name>
</gene>
<dbReference type="PANTHER" id="PTHR31672">
    <property type="entry name" value="BNACNNG10540D PROTEIN"/>
    <property type="match status" value="1"/>
</dbReference>
<dbReference type="AlphaFoldDB" id="A0A022RB32"/>
<evidence type="ECO:0000313" key="2">
    <source>
        <dbReference type="Proteomes" id="UP000030748"/>
    </source>
</evidence>
<dbReference type="EMBL" id="KI630517">
    <property type="protein sequence ID" value="EYU37441.1"/>
    <property type="molecule type" value="Genomic_DNA"/>
</dbReference>
<evidence type="ECO:0000313" key="1">
    <source>
        <dbReference type="EMBL" id="EYU37441.1"/>
    </source>
</evidence>
<reference evidence="1 2" key="1">
    <citation type="journal article" date="2013" name="Proc. Natl. Acad. Sci. U.S.A.">
        <title>Fine-scale variation in meiotic recombination in Mimulus inferred from population shotgun sequencing.</title>
        <authorList>
            <person name="Hellsten U."/>
            <person name="Wright K.M."/>
            <person name="Jenkins J."/>
            <person name="Shu S."/>
            <person name="Yuan Y."/>
            <person name="Wessler S.R."/>
            <person name="Schmutz J."/>
            <person name="Willis J.H."/>
            <person name="Rokhsar D.S."/>
        </authorList>
    </citation>
    <scope>NUCLEOTIDE SEQUENCE [LARGE SCALE GENOMIC DNA]</scope>
    <source>
        <strain evidence="2">cv. DUN x IM62</strain>
    </source>
</reference>
<protein>
    <recommendedName>
        <fullName evidence="3">F-box associated domain-containing protein</fullName>
    </recommendedName>
</protein>
<accession>A0A022RB32</accession>
<name>A0A022RB32_ERYGU</name>
<sequence length="280" mass="32487">MNRGRIDITRLNCVTKTVVWTSCNGLMLESDFFENRGDLYVTNPATNQHFALPRFPCEEGFRCCACMSYAEASKQYKVSAILTVGVDKSWRELRIKDTYGPYHTTTTRGFIHWQQNYPIGTHVLSLNVETETFRETRITTDGGRRLEKESDKYYASTGDALTIFVARSEFSWEVMRMESETGELRKVVKIDMEARLSKIEDFLPKPVGYVYQGGPRVGPVGWINYPEVLVLWVYSYGVCIYYNVRTQEISYFTLEYPYRYHRFLFHINSLVWLDGCSAAS</sequence>
<evidence type="ECO:0008006" key="3">
    <source>
        <dbReference type="Google" id="ProtNLM"/>
    </source>
</evidence>
<keyword evidence="2" id="KW-1185">Reference proteome</keyword>
<dbReference type="InterPro" id="IPR050796">
    <property type="entry name" value="SCF_F-box_component"/>
</dbReference>
<proteinExistence type="predicted"/>
<dbReference type="Proteomes" id="UP000030748">
    <property type="component" value="Unassembled WGS sequence"/>
</dbReference>
<dbReference type="PANTHER" id="PTHR31672:SF13">
    <property type="entry name" value="F-BOX PROTEIN CPR30-LIKE"/>
    <property type="match status" value="1"/>
</dbReference>
<organism evidence="1 2">
    <name type="scientific">Erythranthe guttata</name>
    <name type="common">Yellow monkey flower</name>
    <name type="synonym">Mimulus guttatus</name>
    <dbReference type="NCBI Taxonomy" id="4155"/>
    <lineage>
        <taxon>Eukaryota</taxon>
        <taxon>Viridiplantae</taxon>
        <taxon>Streptophyta</taxon>
        <taxon>Embryophyta</taxon>
        <taxon>Tracheophyta</taxon>
        <taxon>Spermatophyta</taxon>
        <taxon>Magnoliopsida</taxon>
        <taxon>eudicotyledons</taxon>
        <taxon>Gunneridae</taxon>
        <taxon>Pentapetalae</taxon>
        <taxon>asterids</taxon>
        <taxon>lamiids</taxon>
        <taxon>Lamiales</taxon>
        <taxon>Phrymaceae</taxon>
        <taxon>Erythranthe</taxon>
    </lineage>
</organism>